<dbReference type="RefSeq" id="WP_380028815.1">
    <property type="nucleotide sequence ID" value="NZ_JBHSHC010000147.1"/>
</dbReference>
<feature type="domain" description="Histone deacetylase" evidence="5">
    <location>
        <begin position="22"/>
        <end position="320"/>
    </location>
</feature>
<evidence type="ECO:0000313" key="6">
    <source>
        <dbReference type="EMBL" id="MFC4769842.1"/>
    </source>
</evidence>
<dbReference type="Gene3D" id="3.40.800.20">
    <property type="entry name" value="Histone deacetylase domain"/>
    <property type="match status" value="1"/>
</dbReference>
<dbReference type="EMBL" id="JBHSHC010000147">
    <property type="protein sequence ID" value="MFC4769842.1"/>
    <property type="molecule type" value="Genomic_DNA"/>
</dbReference>
<accession>A0ABV9QB53</accession>
<dbReference type="CDD" id="cd09994">
    <property type="entry name" value="HDAC_AcuC_like"/>
    <property type="match status" value="1"/>
</dbReference>
<proteinExistence type="inferred from homology"/>
<dbReference type="PANTHER" id="PTHR10625">
    <property type="entry name" value="HISTONE DEACETYLASE HDAC1-RELATED"/>
    <property type="match status" value="1"/>
</dbReference>
<keyword evidence="4" id="KW-0006">Acetoin catabolism</keyword>
<dbReference type="Pfam" id="PF00850">
    <property type="entry name" value="Hist_deacetyl"/>
    <property type="match status" value="1"/>
</dbReference>
<dbReference type="InterPro" id="IPR037138">
    <property type="entry name" value="His_deacetylse_dom_sf"/>
</dbReference>
<reference evidence="7" key="1">
    <citation type="journal article" date="2019" name="Int. J. Syst. Evol. Microbiol.">
        <title>The Global Catalogue of Microorganisms (GCM) 10K type strain sequencing project: providing services to taxonomists for standard genome sequencing and annotation.</title>
        <authorList>
            <consortium name="The Broad Institute Genomics Platform"/>
            <consortium name="The Broad Institute Genome Sequencing Center for Infectious Disease"/>
            <person name="Wu L."/>
            <person name="Ma J."/>
        </authorList>
    </citation>
    <scope>NUCLEOTIDE SEQUENCE [LARGE SCALE GENOMIC DNA]</scope>
    <source>
        <strain evidence="7">WYCCWR 12678</strain>
    </source>
</reference>
<sequence length="385" mass="43539">MKHRAAFIHSESFLNYKFGEEHPFNPKRLQMTWDLIQELGLLDESYIVPPRPATPEELFRVHDREFIEAVKKASTLSRDADSSVIGFGLGTEDTPIFPNMHEATSLIVGGTVLAAELVMSGAVEHALNLAGGLHHSRRNEASGFCVYNDIGAAIAYIRERFNARVLYLDTDAHHGDGVQWMFYDDPEVLTISFHETGKYLYPGTGEIDERGNGRGYGYSLNIPLEPFTEDDSWIASLRSVLPNVFRKFNPDVVISQNGCDAHQYDPLTHLSATTRIYREIPKMVHELAHEVCDGRWIAVGGGGYDIWRVVPRAWTMLWAELSGQPLPDEIPQAWINRWQSESPVPLPTKFLDPPDLFPPIPRRSEIEEKNQITVRRAMMGTPFLL</sequence>
<comment type="caution">
    <text evidence="6">The sequence shown here is derived from an EMBL/GenBank/DDBJ whole genome shotgun (WGS) entry which is preliminary data.</text>
</comment>
<dbReference type="InterPro" id="IPR000286">
    <property type="entry name" value="HDACs"/>
</dbReference>
<comment type="pathway">
    <text evidence="1">Ketone degradation; acetoin degradation.</text>
</comment>
<dbReference type="PRINTS" id="PR01270">
    <property type="entry name" value="HDASUPER"/>
</dbReference>
<dbReference type="PRINTS" id="PR01272">
    <property type="entry name" value="ACUCPROTEIN"/>
</dbReference>
<protein>
    <recommendedName>
        <fullName evidence="3">Acetoin utilization protein AcuC</fullName>
    </recommendedName>
</protein>
<dbReference type="Proteomes" id="UP001596002">
    <property type="component" value="Unassembled WGS sequence"/>
</dbReference>
<organism evidence="6 7">
    <name type="scientific">Effusibacillus consociatus</name>
    <dbReference type="NCBI Taxonomy" id="1117041"/>
    <lineage>
        <taxon>Bacteria</taxon>
        <taxon>Bacillati</taxon>
        <taxon>Bacillota</taxon>
        <taxon>Bacilli</taxon>
        <taxon>Bacillales</taxon>
        <taxon>Alicyclobacillaceae</taxon>
        <taxon>Effusibacillus</taxon>
    </lineage>
</organism>
<evidence type="ECO:0000259" key="5">
    <source>
        <dbReference type="Pfam" id="PF00850"/>
    </source>
</evidence>
<dbReference type="InterPro" id="IPR023801">
    <property type="entry name" value="His_deacetylse_dom"/>
</dbReference>
<name>A0ABV9QB53_9BACL</name>
<evidence type="ECO:0000256" key="3">
    <source>
        <dbReference type="ARBA" id="ARBA00020218"/>
    </source>
</evidence>
<dbReference type="PANTHER" id="PTHR10625:SF10">
    <property type="entry name" value="HISTONE DEACETYLASE HDAC1"/>
    <property type="match status" value="1"/>
</dbReference>
<comment type="similarity">
    <text evidence="2">Belongs to the histone deacetylase family.</text>
</comment>
<evidence type="ECO:0000256" key="1">
    <source>
        <dbReference type="ARBA" id="ARBA00005101"/>
    </source>
</evidence>
<dbReference type="InterPro" id="IPR003085">
    <property type="entry name" value="AcuC"/>
</dbReference>
<evidence type="ECO:0000313" key="7">
    <source>
        <dbReference type="Proteomes" id="UP001596002"/>
    </source>
</evidence>
<dbReference type="SUPFAM" id="SSF52768">
    <property type="entry name" value="Arginase/deacetylase"/>
    <property type="match status" value="1"/>
</dbReference>
<keyword evidence="7" id="KW-1185">Reference proteome</keyword>
<gene>
    <name evidence="6" type="ORF">ACFO8Q_21275</name>
</gene>
<dbReference type="InterPro" id="IPR023696">
    <property type="entry name" value="Ureohydrolase_dom_sf"/>
</dbReference>
<evidence type="ECO:0000256" key="4">
    <source>
        <dbReference type="ARBA" id="ARBA00022627"/>
    </source>
</evidence>
<evidence type="ECO:0000256" key="2">
    <source>
        <dbReference type="ARBA" id="ARBA00005947"/>
    </source>
</evidence>